<organism evidence="1 2">
    <name type="scientific">Gordonia phage Nyceirae</name>
    <dbReference type="NCBI Taxonomy" id="1887651"/>
    <lineage>
        <taxon>Viruses</taxon>
        <taxon>Duplodnaviria</taxon>
        <taxon>Heunggongvirae</taxon>
        <taxon>Uroviricota</taxon>
        <taxon>Caudoviricetes</taxon>
        <taxon>Nyceiraevirus</taxon>
        <taxon>Nyceiraevirus nyceirae</taxon>
    </lineage>
</organism>
<proteinExistence type="predicted"/>
<sequence length="146" mass="16168">MSGAEARRFAIRFDEHEVAGVAIPASSIEVVLYYTTGQMQEATRRSGIPAAIAREVGGAFTFRNRDPYRGHLGVMRLARDTDDLGSVVVHECVHAAVRAAKWIYGVAELRLNDARRSEREEIVAWLTGVYADGITRHLESKGEALR</sequence>
<reference evidence="2" key="1">
    <citation type="submission" date="2016-07" db="EMBL/GenBank/DDBJ databases">
        <authorList>
            <person name="Florea S."/>
            <person name="Webb J.S."/>
            <person name="Jaromczyk J."/>
            <person name="Schardl C.L."/>
        </authorList>
    </citation>
    <scope>NUCLEOTIDE SEQUENCE [LARGE SCALE GENOMIC DNA]</scope>
</reference>
<dbReference type="KEGG" id="vg:29078425"/>
<evidence type="ECO:0000313" key="2">
    <source>
        <dbReference type="Proteomes" id="UP000201968"/>
    </source>
</evidence>
<gene>
    <name evidence="1" type="primary">60</name>
    <name evidence="1" type="ORF">SEA_NYCEIRAE_60</name>
</gene>
<dbReference type="EMBL" id="KX557282">
    <property type="protein sequence ID" value="AON97423.1"/>
    <property type="molecule type" value="Genomic_DNA"/>
</dbReference>
<accession>A0A1C9EHZ3</accession>
<protein>
    <submittedName>
        <fullName evidence="1">Uncharacterized protein</fullName>
    </submittedName>
</protein>
<name>A0A1C9EHZ3_9CAUD</name>
<dbReference type="GeneID" id="29078425"/>
<evidence type="ECO:0000313" key="1">
    <source>
        <dbReference type="EMBL" id="AON97423.1"/>
    </source>
</evidence>
<keyword evidence="2" id="KW-1185">Reference proteome</keyword>
<dbReference type="RefSeq" id="YP_009277978.1">
    <property type="nucleotide sequence ID" value="NC_031004.1"/>
</dbReference>
<dbReference type="Proteomes" id="UP000201968">
    <property type="component" value="Segment"/>
</dbReference>